<dbReference type="Pfam" id="PF14398">
    <property type="entry name" value="ATPgrasp_YheCD"/>
    <property type="match status" value="1"/>
</dbReference>
<comment type="caution">
    <text evidence="1">The sequence shown here is derived from an EMBL/GenBank/DDBJ whole genome shotgun (WGS) entry which is preliminary data.</text>
</comment>
<sequence length="247" mass="28505">MGSVISKWENALLMRQDEYVAPHIPITHRLSSDTLKHMLQFFPFVYLKPDNSCQGKGLMRIDRLESGHFALRVRDDGTRSVHASHASLLQAIHRKKMNRRHYIVQQGINSKTLGGRMFDIRTHLMRIDGRWVVVGIVARIAREKGFVTNAYSGGKSYHVFPLLVEKLGYGEMEARFLIDQMMRLSRRATKRISSVYPKWSEFGLDIGIDQEGHLWIYEINVHPGTLVFKNLGDAEHQHILEMRKRAG</sequence>
<dbReference type="EMBL" id="JACEIP010000014">
    <property type="protein sequence ID" value="MBA4543341.1"/>
    <property type="molecule type" value="Genomic_DNA"/>
</dbReference>
<dbReference type="OrthoDB" id="7869153at2"/>
<evidence type="ECO:0000313" key="2">
    <source>
        <dbReference type="Proteomes" id="UP000530514"/>
    </source>
</evidence>
<name>A0A7W1XB36_9BACL</name>
<organism evidence="1 2">
    <name type="scientific">Thermoactinomyces daqus</name>
    <dbReference type="NCBI Taxonomy" id="1329516"/>
    <lineage>
        <taxon>Bacteria</taxon>
        <taxon>Bacillati</taxon>
        <taxon>Bacillota</taxon>
        <taxon>Bacilli</taxon>
        <taxon>Bacillales</taxon>
        <taxon>Thermoactinomycetaceae</taxon>
        <taxon>Thermoactinomyces</taxon>
    </lineage>
</organism>
<dbReference type="InterPro" id="IPR026838">
    <property type="entry name" value="YheC/D"/>
</dbReference>
<reference evidence="1 2" key="1">
    <citation type="submission" date="2020-07" db="EMBL/GenBank/DDBJ databases">
        <authorList>
            <person name="Feng H."/>
        </authorList>
    </citation>
    <scope>NUCLEOTIDE SEQUENCE [LARGE SCALE GENOMIC DNA]</scope>
    <source>
        <strain evidence="2">s-11</strain>
    </source>
</reference>
<dbReference type="RefSeq" id="WP_033100061.1">
    <property type="nucleotide sequence ID" value="NZ_JACEIP010000014.1"/>
</dbReference>
<dbReference type="SUPFAM" id="SSF56059">
    <property type="entry name" value="Glutathione synthetase ATP-binding domain-like"/>
    <property type="match status" value="1"/>
</dbReference>
<dbReference type="Gene3D" id="3.30.470.20">
    <property type="entry name" value="ATP-grasp fold, B domain"/>
    <property type="match status" value="1"/>
</dbReference>
<accession>A0A7W1XB36</accession>
<protein>
    <submittedName>
        <fullName evidence="1">YheC/YheD family protein</fullName>
    </submittedName>
</protein>
<evidence type="ECO:0000313" key="1">
    <source>
        <dbReference type="EMBL" id="MBA4543341.1"/>
    </source>
</evidence>
<keyword evidence="2" id="KW-1185">Reference proteome</keyword>
<proteinExistence type="predicted"/>
<gene>
    <name evidence="1" type="ORF">H1164_10580</name>
</gene>
<dbReference type="Proteomes" id="UP000530514">
    <property type="component" value="Unassembled WGS sequence"/>
</dbReference>
<dbReference type="AlphaFoldDB" id="A0A7W1XB36"/>